<feature type="non-terminal residue" evidence="1">
    <location>
        <position position="1"/>
    </location>
</feature>
<name>X1QW10_9ZZZZ</name>
<proteinExistence type="predicted"/>
<comment type="caution">
    <text evidence="1">The sequence shown here is derived from an EMBL/GenBank/DDBJ whole genome shotgun (WGS) entry which is preliminary data.</text>
</comment>
<sequence>LYFDTSTYNTRITGFSWIPVVAPTVTTQAADGIGFDSPSAHATLHGTITDTGGENPGEMGFDYDYDSGPPYASAWTETNSYGIGPFSHQVTGFTEGVMVYFRAKAQNSAGWGYGGELSFKTPKAWTKTLTDSLGLLDATVKKDVTLHPLTETLGLVDTVIPIRQLVKVLTELLGMSDTVIKSPSVVKTEALGGDGRGNNWDP</sequence>
<gene>
    <name evidence="1" type="ORF">S06H3_59141</name>
</gene>
<protein>
    <submittedName>
        <fullName evidence="1">Uncharacterized protein</fullName>
    </submittedName>
</protein>
<evidence type="ECO:0000313" key="1">
    <source>
        <dbReference type="EMBL" id="GAI47454.1"/>
    </source>
</evidence>
<accession>X1QW10</accession>
<dbReference type="EMBL" id="BARV01038376">
    <property type="protein sequence ID" value="GAI47454.1"/>
    <property type="molecule type" value="Genomic_DNA"/>
</dbReference>
<dbReference type="AlphaFoldDB" id="X1QW10"/>
<organism evidence="1">
    <name type="scientific">marine sediment metagenome</name>
    <dbReference type="NCBI Taxonomy" id="412755"/>
    <lineage>
        <taxon>unclassified sequences</taxon>
        <taxon>metagenomes</taxon>
        <taxon>ecological metagenomes</taxon>
    </lineage>
</organism>
<reference evidence="1" key="1">
    <citation type="journal article" date="2014" name="Front. Microbiol.">
        <title>High frequency of phylogenetically diverse reductive dehalogenase-homologous genes in deep subseafloor sedimentary metagenomes.</title>
        <authorList>
            <person name="Kawai M."/>
            <person name="Futagami T."/>
            <person name="Toyoda A."/>
            <person name="Takaki Y."/>
            <person name="Nishi S."/>
            <person name="Hori S."/>
            <person name="Arai W."/>
            <person name="Tsubouchi T."/>
            <person name="Morono Y."/>
            <person name="Uchiyama I."/>
            <person name="Ito T."/>
            <person name="Fujiyama A."/>
            <person name="Inagaki F."/>
            <person name="Takami H."/>
        </authorList>
    </citation>
    <scope>NUCLEOTIDE SEQUENCE</scope>
    <source>
        <strain evidence="1">Expedition CK06-06</strain>
    </source>
</reference>